<feature type="compositionally biased region" description="Basic and acidic residues" evidence="1">
    <location>
        <begin position="25"/>
        <end position="39"/>
    </location>
</feature>
<name>A0AAU8AF24_9RHOB</name>
<feature type="region of interest" description="Disordered" evidence="1">
    <location>
        <begin position="1"/>
        <end position="43"/>
    </location>
</feature>
<proteinExistence type="predicted"/>
<organism evidence="3">
    <name type="scientific">Alloyangia sp. H15</name>
    <dbReference type="NCBI Taxonomy" id="3029062"/>
    <lineage>
        <taxon>Bacteria</taxon>
        <taxon>Pseudomonadati</taxon>
        <taxon>Pseudomonadota</taxon>
        <taxon>Alphaproteobacteria</taxon>
        <taxon>Rhodobacterales</taxon>
        <taxon>Roseobacteraceae</taxon>
        <taxon>Alloyangia</taxon>
    </lineage>
</organism>
<keyword evidence="2" id="KW-1133">Transmembrane helix</keyword>
<accession>A0AAU8AF24</accession>
<sequence>MNRNFAGRPRKGSRQAQAQHLSAAARDDLPAETPPENRERRRRTQRLVLLGLSIVTLFSLAGMIITRAMEIASL</sequence>
<evidence type="ECO:0000256" key="1">
    <source>
        <dbReference type="SAM" id="MobiDB-lite"/>
    </source>
</evidence>
<gene>
    <name evidence="3" type="ORF">PVT71_11460</name>
</gene>
<feature type="transmembrane region" description="Helical" evidence="2">
    <location>
        <begin position="47"/>
        <end position="69"/>
    </location>
</feature>
<keyword evidence="2" id="KW-0472">Membrane</keyword>
<protein>
    <submittedName>
        <fullName evidence="3">Uncharacterized protein</fullName>
    </submittedName>
</protein>
<keyword evidence="2" id="KW-0812">Transmembrane</keyword>
<dbReference type="EMBL" id="CP123384">
    <property type="protein sequence ID" value="XCC93091.1"/>
    <property type="molecule type" value="Genomic_DNA"/>
</dbReference>
<dbReference type="RefSeq" id="WP_353471916.1">
    <property type="nucleotide sequence ID" value="NZ_CP123384.1"/>
</dbReference>
<evidence type="ECO:0000256" key="2">
    <source>
        <dbReference type="SAM" id="Phobius"/>
    </source>
</evidence>
<evidence type="ECO:0000313" key="3">
    <source>
        <dbReference type="EMBL" id="XCC93091.1"/>
    </source>
</evidence>
<dbReference type="AlphaFoldDB" id="A0AAU8AF24"/>
<reference evidence="3" key="1">
    <citation type="submission" date="2023-02" db="EMBL/GenBank/DDBJ databases">
        <title>Description and genomic characterization of Salipiger bruguierae sp. nov., isolated from the sediment of mangrove plant Bruguiera sexangula.</title>
        <authorList>
            <person name="Long M."/>
        </authorList>
    </citation>
    <scope>NUCLEOTIDE SEQUENCE</scope>
    <source>
        <strain evidence="3">H15</strain>
    </source>
</reference>